<dbReference type="InterPro" id="IPR016893">
    <property type="entry name" value="UCP028589"/>
</dbReference>
<name>A0A2X3DFN0_KLEPN</name>
<dbReference type="AlphaFoldDB" id="A0A2X3DFN0"/>
<organism evidence="1 2">
    <name type="scientific">Klebsiella pneumoniae</name>
    <dbReference type="NCBI Taxonomy" id="573"/>
    <lineage>
        <taxon>Bacteria</taxon>
        <taxon>Pseudomonadati</taxon>
        <taxon>Pseudomonadota</taxon>
        <taxon>Gammaproteobacteria</taxon>
        <taxon>Enterobacterales</taxon>
        <taxon>Enterobacteriaceae</taxon>
        <taxon>Klebsiella/Raoultella group</taxon>
        <taxon>Klebsiella</taxon>
        <taxon>Klebsiella pneumoniae complex</taxon>
    </lineage>
</organism>
<gene>
    <name evidence="1" type="ORF">NCTC9645_03601</name>
</gene>
<protein>
    <submittedName>
        <fullName evidence="1">Uncharacterized protein</fullName>
    </submittedName>
</protein>
<sequence length="250" mass="26929">MGQLETYYYGQGKVFLARRLPNGRPGAYRWIGDVSALALALTVEKLSHKESYSGQRTTARSFPTSKDGTVTSTWHELSAENLALVLYGDRVVIPGGSVTAESLPAGIKAGERFALAHQRISDAVIGELVEGTDYELDYAYGAVTFLKDQTAAPSINYKYAGGVNTTLFTSHPENYALRFEGINLAEGGAAKILELYKLSFDPVSTLALIQGDTSLAGLETTANVLFDNVQPNDPTIGKFGRVIDVAEPVE</sequence>
<reference evidence="1 2" key="1">
    <citation type="submission" date="2018-06" db="EMBL/GenBank/DDBJ databases">
        <authorList>
            <consortium name="Pathogen Informatics"/>
            <person name="Doyle S."/>
        </authorList>
    </citation>
    <scope>NUCLEOTIDE SEQUENCE [LARGE SCALE GENOMIC DNA]</scope>
    <source>
        <strain evidence="1 2">NCTC9645</strain>
    </source>
</reference>
<dbReference type="EMBL" id="UASO01000004">
    <property type="protein sequence ID" value="SQC23546.1"/>
    <property type="molecule type" value="Genomic_DNA"/>
</dbReference>
<accession>A0A2X3DFN0</accession>
<dbReference type="PIRSF" id="PIRSF028589">
    <property type="entry name" value="UCP028589"/>
    <property type="match status" value="1"/>
</dbReference>
<evidence type="ECO:0000313" key="2">
    <source>
        <dbReference type="Proteomes" id="UP000250675"/>
    </source>
</evidence>
<proteinExistence type="predicted"/>
<dbReference type="Proteomes" id="UP000250675">
    <property type="component" value="Unassembled WGS sequence"/>
</dbReference>
<evidence type="ECO:0000313" key="1">
    <source>
        <dbReference type="EMBL" id="SQC23546.1"/>
    </source>
</evidence>